<name>A0A1I4IL25_9LACT</name>
<evidence type="ECO:0000313" key="1">
    <source>
        <dbReference type="EMBL" id="SFL54975.1"/>
    </source>
</evidence>
<organism evidence="1 2">
    <name type="scientific">Lactococcus garvieae</name>
    <dbReference type="NCBI Taxonomy" id="1363"/>
    <lineage>
        <taxon>Bacteria</taxon>
        <taxon>Bacillati</taxon>
        <taxon>Bacillota</taxon>
        <taxon>Bacilli</taxon>
        <taxon>Lactobacillales</taxon>
        <taxon>Streptococcaceae</taxon>
        <taxon>Lactococcus</taxon>
    </lineage>
</organism>
<dbReference type="AlphaFoldDB" id="A0A1I4IL25"/>
<dbReference type="EMBL" id="FOTJ01000017">
    <property type="protein sequence ID" value="SFL54975.1"/>
    <property type="molecule type" value="Genomic_DNA"/>
</dbReference>
<dbReference type="RefSeq" id="WP_074751875.1">
    <property type="nucleotide sequence ID" value="NZ_CAXVJC010000005.1"/>
</dbReference>
<protein>
    <submittedName>
        <fullName evidence="1">Uncharacterized protein</fullName>
    </submittedName>
</protein>
<dbReference type="Proteomes" id="UP000181969">
    <property type="component" value="Unassembled WGS sequence"/>
</dbReference>
<proteinExistence type="predicted"/>
<sequence>MTYQQEIMSDRKAFEMLQHLMVEGVKLRITPCQDILFYRGQTYTFTVLQAKNRVLVEYIAK</sequence>
<accession>A0A1I4IL25</accession>
<gene>
    <name evidence="1" type="ORF">SAMN05216438_11734</name>
</gene>
<evidence type="ECO:0000313" key="2">
    <source>
        <dbReference type="Proteomes" id="UP000181969"/>
    </source>
</evidence>
<reference evidence="1 2" key="1">
    <citation type="submission" date="2016-10" db="EMBL/GenBank/DDBJ databases">
        <authorList>
            <person name="de Groot N.N."/>
        </authorList>
    </citation>
    <scope>NUCLEOTIDE SEQUENCE [LARGE SCALE GENOMIC DNA]</scope>
    <source>
        <strain evidence="1 2">M79</strain>
    </source>
</reference>